<gene>
    <name evidence="1" type="ORF">PTE30175_04887</name>
</gene>
<protein>
    <submittedName>
        <fullName evidence="1">Uncharacterized protein</fullName>
    </submittedName>
</protein>
<sequence length="58" mass="6472">MLWHRAKATATERWGLTVYGGNEDGDLYFGVGERVDSPRTKVTETAFPFTTVKPNSPL</sequence>
<evidence type="ECO:0000313" key="1">
    <source>
        <dbReference type="EMBL" id="VVE55224.1"/>
    </source>
</evidence>
<organism evidence="1 2">
    <name type="scientific">Pandoraea terrae</name>
    <dbReference type="NCBI Taxonomy" id="1537710"/>
    <lineage>
        <taxon>Bacteria</taxon>
        <taxon>Pseudomonadati</taxon>
        <taxon>Pseudomonadota</taxon>
        <taxon>Betaproteobacteria</taxon>
        <taxon>Burkholderiales</taxon>
        <taxon>Burkholderiaceae</taxon>
        <taxon>Pandoraea</taxon>
    </lineage>
</organism>
<evidence type="ECO:0000313" key="2">
    <source>
        <dbReference type="Proteomes" id="UP000414233"/>
    </source>
</evidence>
<reference evidence="1 2" key="1">
    <citation type="submission" date="2019-08" db="EMBL/GenBank/DDBJ databases">
        <authorList>
            <person name="Peeters C."/>
        </authorList>
    </citation>
    <scope>NUCLEOTIDE SEQUENCE [LARGE SCALE GENOMIC DNA]</scope>
    <source>
        <strain evidence="1 2">LMG 30175</strain>
    </source>
</reference>
<dbReference type="AlphaFoldDB" id="A0A5E4Z250"/>
<dbReference type="Proteomes" id="UP000414233">
    <property type="component" value="Unassembled WGS sequence"/>
</dbReference>
<accession>A0A5E4Z250</accession>
<dbReference type="EMBL" id="CABPRZ010000030">
    <property type="protein sequence ID" value="VVE55224.1"/>
    <property type="molecule type" value="Genomic_DNA"/>
</dbReference>
<keyword evidence="2" id="KW-1185">Reference proteome</keyword>
<proteinExistence type="predicted"/>
<name>A0A5E4Z250_9BURK</name>